<evidence type="ECO:0000256" key="2">
    <source>
        <dbReference type="ARBA" id="ARBA00023125"/>
    </source>
</evidence>
<dbReference type="InterPro" id="IPR020449">
    <property type="entry name" value="Tscrpt_reg_AraC-type_HTH"/>
</dbReference>
<dbReference type="GO" id="GO:0003700">
    <property type="term" value="F:DNA-binding transcription factor activity"/>
    <property type="evidence" value="ECO:0007669"/>
    <property type="project" value="InterPro"/>
</dbReference>
<accession>A0AA37HG49</accession>
<dbReference type="PANTHER" id="PTHR46796:SF14">
    <property type="entry name" value="TRANSCRIPTIONAL REGULATORY PROTEIN"/>
    <property type="match status" value="1"/>
</dbReference>
<keyword evidence="3" id="KW-0804">Transcription</keyword>
<dbReference type="SUPFAM" id="SSF46689">
    <property type="entry name" value="Homeodomain-like"/>
    <property type="match status" value="2"/>
</dbReference>
<proteinExistence type="predicted"/>
<reference evidence="5" key="1">
    <citation type="journal article" date="2016" name="Front. Microbiol.">
        <title>Genome Sequence of the Piezophilic, Mesophilic Sulfate-Reducing Bacterium Desulfovibrio indicus J2T.</title>
        <authorList>
            <person name="Cao J."/>
            <person name="Maignien L."/>
            <person name="Shao Z."/>
            <person name="Alain K."/>
            <person name="Jebbar M."/>
        </authorList>
    </citation>
    <scope>NUCLEOTIDE SEQUENCE</scope>
    <source>
        <strain evidence="5">JCM 32048</strain>
    </source>
</reference>
<dbReference type="Pfam" id="PF12833">
    <property type="entry name" value="HTH_18"/>
    <property type="match status" value="1"/>
</dbReference>
<dbReference type="InterPro" id="IPR050204">
    <property type="entry name" value="AraC_XylS_family_regulators"/>
</dbReference>
<dbReference type="Gene3D" id="1.10.10.60">
    <property type="entry name" value="Homeodomain-like"/>
    <property type="match status" value="2"/>
</dbReference>
<keyword evidence="6" id="KW-1185">Reference proteome</keyword>
<comment type="caution">
    <text evidence="5">The sequence shown here is derived from an EMBL/GenBank/DDBJ whole genome shotgun (WGS) entry which is preliminary data.</text>
</comment>
<gene>
    <name evidence="5" type="primary">rhaR_2</name>
    <name evidence="5" type="ORF">MPEAHAMD_4773</name>
</gene>
<keyword evidence="1" id="KW-0805">Transcription regulation</keyword>
<evidence type="ECO:0000259" key="4">
    <source>
        <dbReference type="PROSITE" id="PS01124"/>
    </source>
</evidence>
<dbReference type="PANTHER" id="PTHR46796">
    <property type="entry name" value="HTH-TYPE TRANSCRIPTIONAL ACTIVATOR RHAS-RELATED"/>
    <property type="match status" value="1"/>
</dbReference>
<sequence length="305" mass="32526">MSGLNGTRMADHIGVRASGTLTAAHRTGSSLVVTRLQGLLAPGTETPPLKQEAAYSIVVQVRPLQHHAFTVGGRQVHAGAVPADAVSVVSLADSPRSVMSGPLDAVQFYVPHAFVDAVARENDVLPPSYLAWPRADRDPVAAGLVALLLPALAEPDPARAMFVEHTAMAFLAHALARYGDGAPAAMRPVRSGLSPWQERRAREILHARFATALTIAEVAEACRLSPSYFAAAFRRSTGQSPHRYLSDLRIAEAKRLMRGAALPLAEVALLCGFGDQSYFTRAFSQAVGTSPGQWRRMNREGGGAH</sequence>
<protein>
    <submittedName>
        <fullName evidence="5">HTH-type transcriptional activator RhaR</fullName>
    </submittedName>
</protein>
<evidence type="ECO:0000256" key="3">
    <source>
        <dbReference type="ARBA" id="ARBA00023163"/>
    </source>
</evidence>
<dbReference type="InterPro" id="IPR018062">
    <property type="entry name" value="HTH_AraC-typ_CS"/>
</dbReference>
<keyword evidence="2" id="KW-0238">DNA-binding</keyword>
<dbReference type="InterPro" id="IPR018060">
    <property type="entry name" value="HTH_AraC"/>
</dbReference>
<dbReference type="PRINTS" id="PR00032">
    <property type="entry name" value="HTHARAC"/>
</dbReference>
<name>A0AA37HG49_9HYPH</name>
<feature type="domain" description="HTH araC/xylS-type" evidence="4">
    <location>
        <begin position="199"/>
        <end position="297"/>
    </location>
</feature>
<dbReference type="InterPro" id="IPR009057">
    <property type="entry name" value="Homeodomain-like_sf"/>
</dbReference>
<evidence type="ECO:0000313" key="6">
    <source>
        <dbReference type="Proteomes" id="UP001055286"/>
    </source>
</evidence>
<dbReference type="SMART" id="SM00342">
    <property type="entry name" value="HTH_ARAC"/>
    <property type="match status" value="1"/>
</dbReference>
<dbReference type="AlphaFoldDB" id="A0AA37HG49"/>
<evidence type="ECO:0000256" key="1">
    <source>
        <dbReference type="ARBA" id="ARBA00023015"/>
    </source>
</evidence>
<dbReference type="Proteomes" id="UP001055286">
    <property type="component" value="Unassembled WGS sequence"/>
</dbReference>
<organism evidence="5 6">
    <name type="scientific">Methylobacterium frigidaeris</name>
    <dbReference type="NCBI Taxonomy" id="2038277"/>
    <lineage>
        <taxon>Bacteria</taxon>
        <taxon>Pseudomonadati</taxon>
        <taxon>Pseudomonadota</taxon>
        <taxon>Alphaproteobacteria</taxon>
        <taxon>Hyphomicrobiales</taxon>
        <taxon>Methylobacteriaceae</taxon>
        <taxon>Methylobacterium</taxon>
    </lineage>
</organism>
<dbReference type="GO" id="GO:0043565">
    <property type="term" value="F:sequence-specific DNA binding"/>
    <property type="evidence" value="ECO:0007669"/>
    <property type="project" value="InterPro"/>
</dbReference>
<dbReference type="EMBL" id="BPQJ01000027">
    <property type="protein sequence ID" value="GJD64590.1"/>
    <property type="molecule type" value="Genomic_DNA"/>
</dbReference>
<dbReference type="PROSITE" id="PS00041">
    <property type="entry name" value="HTH_ARAC_FAMILY_1"/>
    <property type="match status" value="1"/>
</dbReference>
<evidence type="ECO:0000313" key="5">
    <source>
        <dbReference type="EMBL" id="GJD64590.1"/>
    </source>
</evidence>
<dbReference type="RefSeq" id="WP_238192598.1">
    <property type="nucleotide sequence ID" value="NZ_BPQJ01000027.1"/>
</dbReference>
<dbReference type="PROSITE" id="PS01124">
    <property type="entry name" value="HTH_ARAC_FAMILY_2"/>
    <property type="match status" value="1"/>
</dbReference>
<reference evidence="5" key="2">
    <citation type="submission" date="2021-08" db="EMBL/GenBank/DDBJ databases">
        <authorList>
            <person name="Tani A."/>
            <person name="Ola A."/>
            <person name="Ogura Y."/>
            <person name="Katsura K."/>
            <person name="Hayashi T."/>
        </authorList>
    </citation>
    <scope>NUCLEOTIDE SEQUENCE</scope>
    <source>
        <strain evidence="5">JCM 32048</strain>
    </source>
</reference>